<dbReference type="RefSeq" id="WP_123119656.1">
    <property type="nucleotide sequence ID" value="NZ_RJJR01000002.1"/>
</dbReference>
<dbReference type="SUPFAM" id="SSF54427">
    <property type="entry name" value="NTF2-like"/>
    <property type="match status" value="1"/>
</dbReference>
<feature type="transmembrane region" description="Helical" evidence="1">
    <location>
        <begin position="6"/>
        <end position="24"/>
    </location>
</feature>
<proteinExistence type="predicted"/>
<evidence type="ECO:0008006" key="4">
    <source>
        <dbReference type="Google" id="ProtNLM"/>
    </source>
</evidence>
<keyword evidence="1" id="KW-1133">Transmembrane helix</keyword>
<dbReference type="AlphaFoldDB" id="A0A3M9NMU1"/>
<dbReference type="InterPro" id="IPR032710">
    <property type="entry name" value="NTF2-like_dom_sf"/>
</dbReference>
<organism evidence="2 3">
    <name type="scientific">Hanamia caeni</name>
    <dbReference type="NCBI Taxonomy" id="2294116"/>
    <lineage>
        <taxon>Bacteria</taxon>
        <taxon>Pseudomonadati</taxon>
        <taxon>Bacteroidota</taxon>
        <taxon>Chitinophagia</taxon>
        <taxon>Chitinophagales</taxon>
        <taxon>Chitinophagaceae</taxon>
        <taxon>Hanamia</taxon>
    </lineage>
</organism>
<evidence type="ECO:0000313" key="2">
    <source>
        <dbReference type="EMBL" id="RNI39092.1"/>
    </source>
</evidence>
<keyword evidence="1" id="KW-0472">Membrane</keyword>
<protein>
    <recommendedName>
        <fullName evidence="4">DUF4440 domain-containing protein</fullName>
    </recommendedName>
</protein>
<dbReference type="EMBL" id="RJJR01000002">
    <property type="protein sequence ID" value="RNI39092.1"/>
    <property type="molecule type" value="Genomic_DNA"/>
</dbReference>
<evidence type="ECO:0000256" key="1">
    <source>
        <dbReference type="SAM" id="Phobius"/>
    </source>
</evidence>
<gene>
    <name evidence="2" type="ORF">EFY79_05455</name>
</gene>
<keyword evidence="3" id="KW-1185">Reference proteome</keyword>
<evidence type="ECO:0000313" key="3">
    <source>
        <dbReference type="Proteomes" id="UP000267223"/>
    </source>
</evidence>
<reference evidence="2 3" key="1">
    <citation type="submission" date="2018-11" db="EMBL/GenBank/DDBJ databases">
        <title>Draft genome sequence of Ferruginibacter sp. BO-59.</title>
        <authorList>
            <person name="Im W.T."/>
        </authorList>
    </citation>
    <scope>NUCLEOTIDE SEQUENCE [LARGE SCALE GENOMIC DNA]</scope>
    <source>
        <strain evidence="2 3">BO-59</strain>
    </source>
</reference>
<keyword evidence="1" id="KW-0812">Transmembrane</keyword>
<comment type="caution">
    <text evidence="2">The sequence shown here is derived from an EMBL/GenBank/DDBJ whole genome shotgun (WGS) entry which is preliminary data.</text>
</comment>
<dbReference type="Proteomes" id="UP000267223">
    <property type="component" value="Unassembled WGS sequence"/>
</dbReference>
<dbReference type="OrthoDB" id="1119084at2"/>
<accession>A0A3M9NMU1</accession>
<dbReference type="PROSITE" id="PS51257">
    <property type="entry name" value="PROKAR_LIPOPROTEIN"/>
    <property type="match status" value="1"/>
</dbReference>
<sequence length="158" mass="17848">MLKESLVYIAFIFLIFPVFFSCNVKQENPAKPATHEMLNTDLAFSDMCRQVGMKKAYLQYIDDEGALLRPDHLPIVSADAIKYISQLSDTAYTLSWKPAHAEIASSGDLGYTYGTFELQFEDTTLTGTYVNIWKKQKNGEWKFVLNSDNPGTEPSAMQ</sequence>
<name>A0A3M9NMU1_9BACT</name>
<dbReference type="Gene3D" id="3.10.450.50">
    <property type="match status" value="1"/>
</dbReference>